<dbReference type="AlphaFoldDB" id="A0A0A0EGZ2"/>
<dbReference type="RefSeq" id="WP_043749253.1">
    <property type="nucleotide sequence ID" value="NZ_AQQX01000004.1"/>
</dbReference>
<accession>A0A0A0EGZ2</accession>
<organism evidence="7 8">
    <name type="scientific">Pseudooceanicola atlanticus</name>
    <dbReference type="NCBI Taxonomy" id="1461694"/>
    <lineage>
        <taxon>Bacteria</taxon>
        <taxon>Pseudomonadati</taxon>
        <taxon>Pseudomonadota</taxon>
        <taxon>Alphaproteobacteria</taxon>
        <taxon>Rhodobacterales</taxon>
        <taxon>Paracoccaceae</taxon>
        <taxon>Pseudooceanicola</taxon>
    </lineage>
</organism>
<protein>
    <submittedName>
        <fullName evidence="7">MltA-interacting MipA</fullName>
    </submittedName>
</protein>
<evidence type="ECO:0000256" key="1">
    <source>
        <dbReference type="ARBA" id="ARBA00004442"/>
    </source>
</evidence>
<dbReference type="PANTHER" id="PTHR38776:SF1">
    <property type="entry name" value="MLTA-INTERACTING PROTEIN-RELATED"/>
    <property type="match status" value="1"/>
</dbReference>
<gene>
    <name evidence="7" type="ORF">ATO9_12500</name>
</gene>
<dbReference type="eggNOG" id="COG3713">
    <property type="taxonomic scope" value="Bacteria"/>
</dbReference>
<keyword evidence="5" id="KW-0998">Cell outer membrane</keyword>
<dbReference type="Pfam" id="PF06629">
    <property type="entry name" value="MipA"/>
    <property type="match status" value="1"/>
</dbReference>
<evidence type="ECO:0000256" key="2">
    <source>
        <dbReference type="ARBA" id="ARBA00005722"/>
    </source>
</evidence>
<evidence type="ECO:0000256" key="5">
    <source>
        <dbReference type="ARBA" id="ARBA00023237"/>
    </source>
</evidence>
<reference evidence="7 8" key="1">
    <citation type="journal article" date="2015" name="Antonie Van Leeuwenhoek">
        <title>Pseudooceanicola atlanticus gen. nov. sp. nov., isolated from surface seawater of the Atlantic Ocean and reclassification of Oceanicola batsensis, Oceanicola marinus, Oceanicola nitratireducens, Oceanicola nanhaiensis, Oceanicola antarcticus and Oceanicola flagellatus, as Pseudooceanicola batsensis comb. nov., Pseudooceanicola marinus comb. nov., Pseudooceanicola nitratireducens comb. nov., Pseudooceanicola nanhaiensis comb. nov., Pseudooceanicola antarcticus comb. nov., and Pseudooceanicola flagellatus comb. nov.</title>
        <authorList>
            <person name="Lai Q."/>
            <person name="Li G."/>
            <person name="Liu X."/>
            <person name="Du Y."/>
            <person name="Sun F."/>
            <person name="Shao Z."/>
        </authorList>
    </citation>
    <scope>NUCLEOTIDE SEQUENCE [LARGE SCALE GENOMIC DNA]</scope>
    <source>
        <strain evidence="7 8">22II-s11g</strain>
    </source>
</reference>
<keyword evidence="8" id="KW-1185">Reference proteome</keyword>
<feature type="signal peptide" evidence="6">
    <location>
        <begin position="1"/>
        <end position="18"/>
    </location>
</feature>
<dbReference type="GO" id="GO:0009279">
    <property type="term" value="C:cell outer membrane"/>
    <property type="evidence" value="ECO:0007669"/>
    <property type="project" value="UniProtKB-SubCell"/>
</dbReference>
<dbReference type="InterPro" id="IPR010583">
    <property type="entry name" value="MipA"/>
</dbReference>
<proteinExistence type="inferred from homology"/>
<evidence type="ECO:0000256" key="4">
    <source>
        <dbReference type="ARBA" id="ARBA00023136"/>
    </source>
</evidence>
<evidence type="ECO:0000313" key="7">
    <source>
        <dbReference type="EMBL" id="KGM48452.1"/>
    </source>
</evidence>
<keyword evidence="4" id="KW-0472">Membrane</keyword>
<comment type="similarity">
    <text evidence="2">Belongs to the MipA/OmpV family.</text>
</comment>
<dbReference type="SUPFAM" id="SSF56935">
    <property type="entry name" value="Porins"/>
    <property type="match status" value="1"/>
</dbReference>
<dbReference type="Proteomes" id="UP000030004">
    <property type="component" value="Unassembled WGS sequence"/>
</dbReference>
<evidence type="ECO:0000256" key="6">
    <source>
        <dbReference type="SAM" id="SignalP"/>
    </source>
</evidence>
<evidence type="ECO:0000313" key="8">
    <source>
        <dbReference type="Proteomes" id="UP000030004"/>
    </source>
</evidence>
<feature type="chain" id="PRO_5001962180" evidence="6">
    <location>
        <begin position="19"/>
        <end position="257"/>
    </location>
</feature>
<keyword evidence="3 6" id="KW-0732">Signal</keyword>
<dbReference type="EMBL" id="AQQX01000004">
    <property type="protein sequence ID" value="KGM48452.1"/>
    <property type="molecule type" value="Genomic_DNA"/>
</dbReference>
<dbReference type="OrthoDB" id="5462484at2"/>
<comment type="subcellular location">
    <subcellularLocation>
        <location evidence="1">Cell outer membrane</location>
    </subcellularLocation>
</comment>
<dbReference type="STRING" id="1461694.ATO9_12500"/>
<evidence type="ECO:0000256" key="3">
    <source>
        <dbReference type="ARBA" id="ARBA00022729"/>
    </source>
</evidence>
<dbReference type="PANTHER" id="PTHR38776">
    <property type="entry name" value="MLTA-INTERACTING PROTEIN-RELATED"/>
    <property type="match status" value="1"/>
</dbReference>
<name>A0A0A0EGZ2_9RHOB</name>
<sequence length="257" mass="27348">MLRAAILASTLIPAAAMAQEAPDIGSPDLVFTLRGGASVAPGYFGSKEYEVGPDASFSLQYLRLGKFEFGDADPLAKRYGFGLRGSFRYIGKRDPADYPELAGLSVVDQSVELGMGIGYTAPNVQAFADVRYGVIGHESWVGEAGIDAVFNPTPDLRLRAGPRVFWGDNRYARTYFGVTAAESGASGLAAYTPSGGALSAGIELGAFYALNDEWGIDSALTWTRLTGDAGASPIVAQGDRDQFKLRVGLTKRFSFNF</sequence>
<comment type="caution">
    <text evidence="7">The sequence shown here is derived from an EMBL/GenBank/DDBJ whole genome shotgun (WGS) entry which is preliminary data.</text>
</comment>